<proteinExistence type="predicted"/>
<dbReference type="EMBL" id="FTNT01000010">
    <property type="protein sequence ID" value="SIS17702.1"/>
    <property type="molecule type" value="Genomic_DNA"/>
</dbReference>
<evidence type="ECO:0000256" key="2">
    <source>
        <dbReference type="PIRSR" id="PIRSR601310-3"/>
    </source>
</evidence>
<accession>A0A1N7GYR0</accession>
<organism evidence="5 6">
    <name type="scientific">Williamsia sterculiae</name>
    <dbReference type="NCBI Taxonomy" id="1344003"/>
    <lineage>
        <taxon>Bacteria</taxon>
        <taxon>Bacillati</taxon>
        <taxon>Actinomycetota</taxon>
        <taxon>Actinomycetes</taxon>
        <taxon>Mycobacteriales</taxon>
        <taxon>Nocardiaceae</taxon>
        <taxon>Williamsia</taxon>
    </lineage>
</organism>
<feature type="active site" description="Tele-AMP-histidine intermediate" evidence="1">
    <location>
        <position position="93"/>
    </location>
</feature>
<feature type="short sequence motif" description="Histidine triad motif" evidence="2 3">
    <location>
        <begin position="91"/>
        <end position="95"/>
    </location>
</feature>
<dbReference type="Gene3D" id="3.30.428.10">
    <property type="entry name" value="HIT-like"/>
    <property type="match status" value="1"/>
</dbReference>
<dbReference type="SUPFAM" id="SSF54197">
    <property type="entry name" value="HIT-like"/>
    <property type="match status" value="1"/>
</dbReference>
<dbReference type="PRINTS" id="PR00332">
    <property type="entry name" value="HISTRIAD"/>
</dbReference>
<dbReference type="PANTHER" id="PTHR46648">
    <property type="entry name" value="HIT FAMILY PROTEIN 1"/>
    <property type="match status" value="1"/>
</dbReference>
<dbReference type="STRING" id="1344003.SAMN05445060_3300"/>
<dbReference type="OrthoDB" id="9784774at2"/>
<evidence type="ECO:0000256" key="1">
    <source>
        <dbReference type="PIRSR" id="PIRSR601310-1"/>
    </source>
</evidence>
<evidence type="ECO:0000313" key="5">
    <source>
        <dbReference type="EMBL" id="SIS17702.1"/>
    </source>
</evidence>
<dbReference type="InterPro" id="IPR001310">
    <property type="entry name" value="Histidine_triad_HIT"/>
</dbReference>
<sequence>MTTVFSKIISGELPGRFVWRDDSVVAFLTINPVTDGHVLVVPIAEVDQWQSIDPALWAHLTEVAQTVGAATATAFDAARMGLLIAGFEVPHVHLHVFPAHSMDEFDLSVAQSDPDPARLDEARTKIADALVAAGHSDKVPS</sequence>
<dbReference type="GO" id="GO:0016787">
    <property type="term" value="F:hydrolase activity"/>
    <property type="evidence" value="ECO:0007669"/>
    <property type="project" value="UniProtKB-KW"/>
</dbReference>
<dbReference type="Pfam" id="PF01230">
    <property type="entry name" value="HIT"/>
    <property type="match status" value="1"/>
</dbReference>
<dbReference type="InterPro" id="IPR036265">
    <property type="entry name" value="HIT-like_sf"/>
</dbReference>
<gene>
    <name evidence="5" type="ORF">SAMN05445060_3300</name>
</gene>
<evidence type="ECO:0000256" key="3">
    <source>
        <dbReference type="PROSITE-ProRule" id="PRU00464"/>
    </source>
</evidence>
<reference evidence="5 6" key="1">
    <citation type="submission" date="2017-01" db="EMBL/GenBank/DDBJ databases">
        <authorList>
            <person name="Mah S.A."/>
            <person name="Swanson W.J."/>
            <person name="Moy G.W."/>
            <person name="Vacquier V.D."/>
        </authorList>
    </citation>
    <scope>NUCLEOTIDE SEQUENCE [LARGE SCALE GENOMIC DNA]</scope>
    <source>
        <strain evidence="5 6">CPCC 203464</strain>
    </source>
</reference>
<protein>
    <submittedName>
        <fullName evidence="5">Diadenosine tetraphosphate (Ap4A) hydrolase</fullName>
    </submittedName>
</protein>
<dbReference type="GO" id="GO:0009117">
    <property type="term" value="P:nucleotide metabolic process"/>
    <property type="evidence" value="ECO:0007669"/>
    <property type="project" value="TreeGrafter"/>
</dbReference>
<dbReference type="PANTHER" id="PTHR46648:SF1">
    <property type="entry name" value="ADENOSINE 5'-MONOPHOSPHORAMIDASE HNT1"/>
    <property type="match status" value="1"/>
</dbReference>
<keyword evidence="5" id="KW-0378">Hydrolase</keyword>
<evidence type="ECO:0000313" key="6">
    <source>
        <dbReference type="Proteomes" id="UP000186218"/>
    </source>
</evidence>
<dbReference type="AlphaFoldDB" id="A0A1N7GYR0"/>
<keyword evidence="6" id="KW-1185">Reference proteome</keyword>
<name>A0A1N7GYR0_9NOCA</name>
<evidence type="ECO:0000259" key="4">
    <source>
        <dbReference type="PROSITE" id="PS51084"/>
    </source>
</evidence>
<dbReference type="Proteomes" id="UP000186218">
    <property type="component" value="Unassembled WGS sequence"/>
</dbReference>
<dbReference type="InterPro" id="IPR011146">
    <property type="entry name" value="HIT-like"/>
</dbReference>
<feature type="domain" description="HIT" evidence="4">
    <location>
        <begin position="4"/>
        <end position="107"/>
    </location>
</feature>
<dbReference type="RefSeq" id="WP_076481757.1">
    <property type="nucleotide sequence ID" value="NZ_FTNT01000010.1"/>
</dbReference>
<dbReference type="PROSITE" id="PS51084">
    <property type="entry name" value="HIT_2"/>
    <property type="match status" value="1"/>
</dbReference>